<accession>A0A5C8PMJ5</accession>
<gene>
    <name evidence="1" type="ORF">FHP25_13430</name>
</gene>
<dbReference type="AlphaFoldDB" id="A0A5C8PMJ5"/>
<dbReference type="Proteomes" id="UP000321638">
    <property type="component" value="Unassembled WGS sequence"/>
</dbReference>
<keyword evidence="2" id="KW-1185">Reference proteome</keyword>
<dbReference type="OrthoDB" id="7871683at2"/>
<dbReference type="RefSeq" id="WP_147847452.1">
    <property type="nucleotide sequence ID" value="NZ_VDUZ01000013.1"/>
</dbReference>
<dbReference type="EMBL" id="VDUZ01000013">
    <property type="protein sequence ID" value="TXL75649.1"/>
    <property type="molecule type" value="Genomic_DNA"/>
</dbReference>
<comment type="caution">
    <text evidence="1">The sequence shown here is derived from an EMBL/GenBank/DDBJ whole genome shotgun (WGS) entry which is preliminary data.</text>
</comment>
<name>A0A5C8PMJ5_9HYPH</name>
<evidence type="ECO:0000313" key="2">
    <source>
        <dbReference type="Proteomes" id="UP000321638"/>
    </source>
</evidence>
<evidence type="ECO:0000313" key="1">
    <source>
        <dbReference type="EMBL" id="TXL75649.1"/>
    </source>
</evidence>
<reference evidence="1 2" key="1">
    <citation type="submission" date="2019-06" db="EMBL/GenBank/DDBJ databases">
        <title>New taxonomy in bacterial strain CC-CFT640, isolated from vineyard.</title>
        <authorList>
            <person name="Lin S.-Y."/>
            <person name="Tsai C.-F."/>
            <person name="Young C.-C."/>
        </authorList>
    </citation>
    <scope>NUCLEOTIDE SEQUENCE [LARGE SCALE GENOMIC DNA]</scope>
    <source>
        <strain evidence="1 2">CC-CFT640</strain>
    </source>
</reference>
<organism evidence="1 2">
    <name type="scientific">Vineibacter terrae</name>
    <dbReference type="NCBI Taxonomy" id="2586908"/>
    <lineage>
        <taxon>Bacteria</taxon>
        <taxon>Pseudomonadati</taxon>
        <taxon>Pseudomonadota</taxon>
        <taxon>Alphaproteobacteria</taxon>
        <taxon>Hyphomicrobiales</taxon>
        <taxon>Vineibacter</taxon>
    </lineage>
</organism>
<proteinExistence type="predicted"/>
<sequence length="142" mass="16194">MSDLVSPAELKRIADDIEAKKAREAFDLDQKRETERQKLHDAFFQREIHPEVNARVSAAVRRAAEAGQREILVVSFPSSWTTDRGRRINNSEADWPESLDGFAKRAYEYFVKELRPAGYKVRAEILNFPGGVPGDVGLYLSW</sequence>
<protein>
    <submittedName>
        <fullName evidence="1">Uncharacterized protein</fullName>
    </submittedName>
</protein>